<dbReference type="InterPro" id="IPR001245">
    <property type="entry name" value="Ser-Thr/Tyr_kinase_cat_dom"/>
</dbReference>
<feature type="domain" description="Protein kinase" evidence="5">
    <location>
        <begin position="37"/>
        <end position="318"/>
    </location>
</feature>
<evidence type="ECO:0000313" key="7">
    <source>
        <dbReference type="Proteomes" id="UP000022910"/>
    </source>
</evidence>
<dbReference type="InterPro" id="IPR011990">
    <property type="entry name" value="TPR-like_helical_dom_sf"/>
</dbReference>
<dbReference type="PROSITE" id="PS50011">
    <property type="entry name" value="PROTEIN_KINASE_DOM"/>
    <property type="match status" value="1"/>
</dbReference>
<dbReference type="InterPro" id="IPR011009">
    <property type="entry name" value="Kinase-like_dom_sf"/>
</dbReference>
<dbReference type="SUPFAM" id="SSF56112">
    <property type="entry name" value="Protein kinase-like (PK-like)"/>
    <property type="match status" value="1"/>
</dbReference>
<dbReference type="Gene3D" id="1.25.40.10">
    <property type="entry name" value="Tetratricopeptide repeat domain"/>
    <property type="match status" value="1"/>
</dbReference>
<protein>
    <submittedName>
        <fullName evidence="6">Ste7p</fullName>
    </submittedName>
</protein>
<dbReference type="Pfam" id="PF07714">
    <property type="entry name" value="PK_Tyr_Ser-Thr"/>
    <property type="match status" value="1"/>
</dbReference>
<dbReference type="Gene3D" id="1.10.510.10">
    <property type="entry name" value="Transferase(Phosphotransferase) domain 1"/>
    <property type="match status" value="1"/>
</dbReference>
<reference evidence="6 7" key="1">
    <citation type="submission" date="2014-02" db="EMBL/GenBank/DDBJ databases">
        <title>Single nucleus genome sequencing reveals high similarity among nuclei of an endomycorrhizal fungus.</title>
        <authorList>
            <person name="Lin K."/>
            <person name="Geurts R."/>
            <person name="Zhang Z."/>
            <person name="Limpens E."/>
            <person name="Saunders D.G."/>
            <person name="Mu D."/>
            <person name="Pang E."/>
            <person name="Cao H."/>
            <person name="Cha H."/>
            <person name="Lin T."/>
            <person name="Zhou Q."/>
            <person name="Shang Y."/>
            <person name="Li Y."/>
            <person name="Ivanov S."/>
            <person name="Sharma T."/>
            <person name="Velzen R.V."/>
            <person name="Ruijter N.D."/>
            <person name="Aanen D.K."/>
            <person name="Win J."/>
            <person name="Kamoun S."/>
            <person name="Bisseling T."/>
            <person name="Huang S."/>
        </authorList>
    </citation>
    <scope>NUCLEOTIDE SEQUENCE [LARGE SCALE GENOMIC DNA]</scope>
    <source>
        <strain evidence="7">DAOM197198w</strain>
    </source>
</reference>
<evidence type="ECO:0000259" key="5">
    <source>
        <dbReference type="PROSITE" id="PS50011"/>
    </source>
</evidence>
<dbReference type="InterPro" id="IPR051681">
    <property type="entry name" value="Ser/Thr_Kinases-Pseudokinases"/>
</dbReference>
<keyword evidence="3" id="KW-0418">Kinase</keyword>
<dbReference type="PRINTS" id="PR00109">
    <property type="entry name" value="TYRKINASE"/>
</dbReference>
<keyword evidence="1" id="KW-0808">Transferase</keyword>
<keyword evidence="2" id="KW-0547">Nucleotide-binding</keyword>
<keyword evidence="7" id="KW-1185">Reference proteome</keyword>
<evidence type="ECO:0000256" key="4">
    <source>
        <dbReference type="ARBA" id="ARBA00022840"/>
    </source>
</evidence>
<dbReference type="PANTHER" id="PTHR44329:SF288">
    <property type="entry name" value="MITOGEN-ACTIVATED PROTEIN KINASE KINASE KINASE 20"/>
    <property type="match status" value="1"/>
</dbReference>
<accession>A0A015ID71</accession>
<dbReference type="AlphaFoldDB" id="A0A015ID71"/>
<evidence type="ECO:0000256" key="3">
    <source>
        <dbReference type="ARBA" id="ARBA00022777"/>
    </source>
</evidence>
<gene>
    <name evidence="6" type="ORF">RirG_228570</name>
</gene>
<proteinExistence type="predicted"/>
<dbReference type="GO" id="GO:0005524">
    <property type="term" value="F:ATP binding"/>
    <property type="evidence" value="ECO:0007669"/>
    <property type="project" value="UniProtKB-KW"/>
</dbReference>
<dbReference type="Pfam" id="PF08238">
    <property type="entry name" value="Sel1"/>
    <property type="match status" value="4"/>
</dbReference>
<evidence type="ECO:0000256" key="2">
    <source>
        <dbReference type="ARBA" id="ARBA00022741"/>
    </source>
</evidence>
<dbReference type="Proteomes" id="UP000022910">
    <property type="component" value="Unassembled WGS sequence"/>
</dbReference>
<dbReference type="InterPro" id="IPR000719">
    <property type="entry name" value="Prot_kinase_dom"/>
</dbReference>
<dbReference type="EMBL" id="JEMT01028338">
    <property type="protein sequence ID" value="EXX55082.1"/>
    <property type="molecule type" value="Genomic_DNA"/>
</dbReference>
<evidence type="ECO:0000313" key="6">
    <source>
        <dbReference type="EMBL" id="EXX55082.1"/>
    </source>
</evidence>
<keyword evidence="4" id="KW-0067">ATP-binding</keyword>
<name>A0A015ID71_RHIIW</name>
<dbReference type="SUPFAM" id="SSF81901">
    <property type="entry name" value="HCP-like"/>
    <property type="match status" value="1"/>
</dbReference>
<dbReference type="PANTHER" id="PTHR44329">
    <property type="entry name" value="SERINE/THREONINE-PROTEIN KINASE TNNI3K-RELATED"/>
    <property type="match status" value="1"/>
</dbReference>
<dbReference type="InterPro" id="IPR006597">
    <property type="entry name" value="Sel1-like"/>
</dbReference>
<dbReference type="SMR" id="A0A015ID71"/>
<evidence type="ECO:0000256" key="1">
    <source>
        <dbReference type="ARBA" id="ARBA00022679"/>
    </source>
</evidence>
<dbReference type="HOGENOM" id="CLU_000288_7_12_1"/>
<comment type="caution">
    <text evidence="6">The sequence shown here is derived from an EMBL/GenBank/DDBJ whole genome shotgun (WGS) entry which is preliminary data.</text>
</comment>
<dbReference type="SMART" id="SM00671">
    <property type="entry name" value="SEL1"/>
    <property type="match status" value="4"/>
</dbReference>
<organism evidence="6 7">
    <name type="scientific">Rhizophagus irregularis (strain DAOM 197198w)</name>
    <name type="common">Glomus intraradices</name>
    <dbReference type="NCBI Taxonomy" id="1432141"/>
    <lineage>
        <taxon>Eukaryota</taxon>
        <taxon>Fungi</taxon>
        <taxon>Fungi incertae sedis</taxon>
        <taxon>Mucoromycota</taxon>
        <taxon>Glomeromycotina</taxon>
        <taxon>Glomeromycetes</taxon>
        <taxon>Glomerales</taxon>
        <taxon>Glomeraceae</taxon>
        <taxon>Rhizophagus</taxon>
    </lineage>
</organism>
<dbReference type="GO" id="GO:0004674">
    <property type="term" value="F:protein serine/threonine kinase activity"/>
    <property type="evidence" value="ECO:0007669"/>
    <property type="project" value="TreeGrafter"/>
</dbReference>
<sequence>MSNKIEPEVIDNSNEMINWIDEAITKNYLKYYEYNHFYNIQEIGFGRFGKVYRANYRNSCKVLKNFFNFDNVTVKEIVNELKLHRQMKSYENIIHFCGVTTKNRNDNSKKYQLVMEYADDGTLRNYLKEHFDKLTWNDKLNLALQLARAVLCLHDEGITHRDLNPNNVLVHQGIIKLSDFGLSKRIEESFNLQSKLFDMVVYVDPKVFDQIRYNYYQLQTYSLNKKSDIYSIGILLWELSSGRPPFCNELFNTSDLDLALEILQGLREKPIPNTPEDYLKLYTECWDNEPDNRPTINEVITKLNIIISNQLLSEHQVIQNFDKINLNEIEPSMSFDENNFNLMIHEIFTLLTNIEKDKVKEAILNCFNDHNVNSQDIYDWLINHQDNSDSIVLLGEFNYFGIVVNVDRQKAFELYEKAANLGNSIGLDNLGNCYDEGIGVNVNKEKAFELYQKAASLGNTSGINNLGYCYDYGVGTNIDKQKACELYQKAANLGNITAQYNLATMYVNGDGALKNIDQAIYWFEKAAEQGDEDAQNKLEEFKNLI</sequence>